<proteinExistence type="predicted"/>
<feature type="domain" description="VTT" evidence="2">
    <location>
        <begin position="33"/>
        <end position="147"/>
    </location>
</feature>
<gene>
    <name evidence="3" type="ORF">WAX74_13390</name>
</gene>
<organism evidence="3 4">
    <name type="scientific">Psychrobacillus mangrovi</name>
    <dbReference type="NCBI Taxonomy" id="3117745"/>
    <lineage>
        <taxon>Bacteria</taxon>
        <taxon>Bacillati</taxon>
        <taxon>Bacillota</taxon>
        <taxon>Bacilli</taxon>
        <taxon>Bacillales</taxon>
        <taxon>Bacillaceae</taxon>
        <taxon>Psychrobacillus</taxon>
    </lineage>
</organism>
<feature type="transmembrane region" description="Helical" evidence="1">
    <location>
        <begin position="48"/>
        <end position="70"/>
    </location>
</feature>
<dbReference type="RefSeq" id="WP_336498188.1">
    <property type="nucleotide sequence ID" value="NZ_JBAWSY010000010.1"/>
</dbReference>
<feature type="transmembrane region" description="Helical" evidence="1">
    <location>
        <begin position="17"/>
        <end position="41"/>
    </location>
</feature>
<sequence length="183" mass="20403">MEESTQLIPILSTPLKFLLLLLLNLGIGAIGFVPSLFVTAINIDALGLIWGSILTFTGEILGALFGFHLYRWGFSKVRQDWFNHSIFNVIKNSSPMKVFTLIILFRIIPFVPSGLVTAGASLTSISGWFFMVASTLGKIPAVVIEIAIVFGIVKNVPTTYLYGFMVLFLIIITPFWMRKKRRS</sequence>
<dbReference type="InterPro" id="IPR032816">
    <property type="entry name" value="VTT_dom"/>
</dbReference>
<feature type="transmembrane region" description="Helical" evidence="1">
    <location>
        <begin position="98"/>
        <end position="116"/>
    </location>
</feature>
<dbReference type="Proteomes" id="UP001364890">
    <property type="component" value="Unassembled WGS sequence"/>
</dbReference>
<accession>A0ABU8F6I4</accession>
<keyword evidence="1" id="KW-0472">Membrane</keyword>
<keyword evidence="1" id="KW-1133">Transmembrane helix</keyword>
<evidence type="ECO:0000313" key="3">
    <source>
        <dbReference type="EMBL" id="MEI4770624.1"/>
    </source>
</evidence>
<name>A0ABU8F6I4_9BACI</name>
<feature type="transmembrane region" description="Helical" evidence="1">
    <location>
        <begin position="159"/>
        <end position="177"/>
    </location>
</feature>
<reference evidence="3 4" key="1">
    <citation type="submission" date="2024-01" db="EMBL/GenBank/DDBJ databases">
        <title>Seven novel Bacillus-like species.</title>
        <authorList>
            <person name="Liu G."/>
        </authorList>
    </citation>
    <scope>NUCLEOTIDE SEQUENCE [LARGE SCALE GENOMIC DNA]</scope>
    <source>
        <strain evidence="3 4">FJAT-51614</strain>
    </source>
</reference>
<dbReference type="Pfam" id="PF09335">
    <property type="entry name" value="VTT_dom"/>
    <property type="match status" value="1"/>
</dbReference>
<evidence type="ECO:0000313" key="4">
    <source>
        <dbReference type="Proteomes" id="UP001364890"/>
    </source>
</evidence>
<dbReference type="EMBL" id="JBAWSY010000010">
    <property type="protein sequence ID" value="MEI4770624.1"/>
    <property type="molecule type" value="Genomic_DNA"/>
</dbReference>
<protein>
    <submittedName>
        <fullName evidence="3">VTT domain-containing protein</fullName>
    </submittedName>
</protein>
<comment type="caution">
    <text evidence="3">The sequence shown here is derived from an EMBL/GenBank/DDBJ whole genome shotgun (WGS) entry which is preliminary data.</text>
</comment>
<evidence type="ECO:0000256" key="1">
    <source>
        <dbReference type="SAM" id="Phobius"/>
    </source>
</evidence>
<evidence type="ECO:0000259" key="2">
    <source>
        <dbReference type="Pfam" id="PF09335"/>
    </source>
</evidence>
<keyword evidence="4" id="KW-1185">Reference proteome</keyword>
<feature type="transmembrane region" description="Helical" evidence="1">
    <location>
        <begin position="128"/>
        <end position="153"/>
    </location>
</feature>
<keyword evidence="1" id="KW-0812">Transmembrane</keyword>